<evidence type="ECO:0008006" key="11">
    <source>
        <dbReference type="Google" id="ProtNLM"/>
    </source>
</evidence>
<keyword evidence="4" id="KW-0255">Endonuclease</keyword>
<keyword evidence="10" id="KW-1185">Reference proteome</keyword>
<dbReference type="Pfam" id="PF07927">
    <property type="entry name" value="HicA_toxin"/>
    <property type="match status" value="1"/>
</dbReference>
<name>A0A2U1SQC5_METSR</name>
<keyword evidence="7" id="KW-0346">Stress response</keyword>
<evidence type="ECO:0000256" key="2">
    <source>
        <dbReference type="ARBA" id="ARBA00022649"/>
    </source>
</evidence>
<dbReference type="GO" id="GO:0004519">
    <property type="term" value="F:endonuclease activity"/>
    <property type="evidence" value="ECO:0007669"/>
    <property type="project" value="UniProtKB-KW"/>
</dbReference>
<accession>A0A2U1SQC5</accession>
<protein>
    <recommendedName>
        <fullName evidence="11">Addiction module toxin, HicA family</fullName>
    </recommendedName>
</protein>
<evidence type="ECO:0000256" key="8">
    <source>
        <dbReference type="SAM" id="MobiDB-lite"/>
    </source>
</evidence>
<dbReference type="OrthoDB" id="9811409at2"/>
<dbReference type="Proteomes" id="UP000245137">
    <property type="component" value="Unassembled WGS sequence"/>
</dbReference>
<evidence type="ECO:0000256" key="6">
    <source>
        <dbReference type="ARBA" id="ARBA00022884"/>
    </source>
</evidence>
<evidence type="ECO:0000256" key="7">
    <source>
        <dbReference type="ARBA" id="ARBA00023016"/>
    </source>
</evidence>
<keyword evidence="2" id="KW-1277">Toxin-antitoxin system</keyword>
<evidence type="ECO:0000313" key="10">
    <source>
        <dbReference type="Proteomes" id="UP000245137"/>
    </source>
</evidence>
<proteinExistence type="inferred from homology"/>
<comment type="similarity">
    <text evidence="1">Belongs to the HicA mRNA interferase family.</text>
</comment>
<keyword evidence="6" id="KW-0694">RNA-binding</keyword>
<dbReference type="RefSeq" id="WP_108917332.1">
    <property type="nucleotide sequence ID" value="NZ_BGJY01000001.1"/>
</dbReference>
<dbReference type="AlphaFoldDB" id="A0A2U1SQC5"/>
<dbReference type="Gene3D" id="3.30.920.30">
    <property type="entry name" value="Hypothetical protein"/>
    <property type="match status" value="1"/>
</dbReference>
<evidence type="ECO:0000256" key="1">
    <source>
        <dbReference type="ARBA" id="ARBA00006620"/>
    </source>
</evidence>
<reference evidence="9 10" key="1">
    <citation type="journal article" date="2018" name="Appl. Microbiol. Biotechnol.">
        <title>Co-cultivation of the strictly anaerobic methanogen Methanosarcina barkeri with aerobic methanotrophs in an oxygen-limited membrane bioreactor.</title>
        <authorList>
            <person name="In 't Zandt M.H."/>
            <person name="van den Bosch T.J.M."/>
            <person name="Rijkers R."/>
            <person name="van Kessel M.A.H.J."/>
            <person name="Jetten M.S.M."/>
            <person name="Welte C.U."/>
        </authorList>
    </citation>
    <scope>NUCLEOTIDE SEQUENCE [LARGE SCALE GENOMIC DNA]</scope>
    <source>
        <strain evidence="9 10">DSM 17706</strain>
    </source>
</reference>
<evidence type="ECO:0000313" key="9">
    <source>
        <dbReference type="EMBL" id="PWB93809.1"/>
    </source>
</evidence>
<dbReference type="GO" id="GO:0016787">
    <property type="term" value="F:hydrolase activity"/>
    <property type="evidence" value="ECO:0007669"/>
    <property type="project" value="UniProtKB-KW"/>
</dbReference>
<dbReference type="SUPFAM" id="SSF54786">
    <property type="entry name" value="YcfA/nrd intein domain"/>
    <property type="match status" value="1"/>
</dbReference>
<dbReference type="GO" id="GO:0003729">
    <property type="term" value="F:mRNA binding"/>
    <property type="evidence" value="ECO:0007669"/>
    <property type="project" value="InterPro"/>
</dbReference>
<evidence type="ECO:0000256" key="4">
    <source>
        <dbReference type="ARBA" id="ARBA00022759"/>
    </source>
</evidence>
<keyword evidence="5" id="KW-0378">Hydrolase</keyword>
<organism evidence="9 10">
    <name type="scientific">Methylosinus sporium</name>
    <dbReference type="NCBI Taxonomy" id="428"/>
    <lineage>
        <taxon>Bacteria</taxon>
        <taxon>Pseudomonadati</taxon>
        <taxon>Pseudomonadota</taxon>
        <taxon>Alphaproteobacteria</taxon>
        <taxon>Hyphomicrobiales</taxon>
        <taxon>Methylocystaceae</taxon>
        <taxon>Methylosinus</taxon>
    </lineage>
</organism>
<gene>
    <name evidence="9" type="ORF">C5689_11055</name>
</gene>
<dbReference type="EMBL" id="PUIV01000015">
    <property type="protein sequence ID" value="PWB93809.1"/>
    <property type="molecule type" value="Genomic_DNA"/>
</dbReference>
<evidence type="ECO:0000256" key="3">
    <source>
        <dbReference type="ARBA" id="ARBA00022722"/>
    </source>
</evidence>
<feature type="region of interest" description="Disordered" evidence="8">
    <location>
        <begin position="44"/>
        <end position="64"/>
    </location>
</feature>
<keyword evidence="3" id="KW-0540">Nuclease</keyword>
<dbReference type="InterPro" id="IPR038570">
    <property type="entry name" value="HicA_sf"/>
</dbReference>
<dbReference type="InterPro" id="IPR012933">
    <property type="entry name" value="HicA_mRNA_interferase"/>
</dbReference>
<sequence>MLTDSREIIRRLEREGWALVRSKGSHRQYKHPTKVGRITVAHPKKNIPPKTAADIYRQAGWPKD</sequence>
<comment type="caution">
    <text evidence="9">The sequence shown here is derived from an EMBL/GenBank/DDBJ whole genome shotgun (WGS) entry which is preliminary data.</text>
</comment>
<evidence type="ECO:0000256" key="5">
    <source>
        <dbReference type="ARBA" id="ARBA00022801"/>
    </source>
</evidence>